<proteinExistence type="predicted"/>
<reference evidence="1 2" key="1">
    <citation type="submission" date="2016-06" db="EMBL/GenBank/DDBJ databases">
        <title>The sequenced genome of the ice-adhering bacterium Marinomonas primoryensis, from Antarctica.</title>
        <authorList>
            <person name="Graham L."/>
            <person name="Vance T.D.R."/>
            <person name="Davies P.L."/>
        </authorList>
    </citation>
    <scope>NUCLEOTIDE SEQUENCE [LARGE SCALE GENOMIC DNA]</scope>
    <source>
        <strain evidence="1 2">AceL</strain>
    </source>
</reference>
<dbReference type="EMBL" id="CP016181">
    <property type="protein sequence ID" value="AWX99006.1"/>
    <property type="molecule type" value="Genomic_DNA"/>
</dbReference>
<accession>A0A2Z4PNJ3</accession>
<dbReference type="AlphaFoldDB" id="A0A2Z4PNJ3"/>
<protein>
    <submittedName>
        <fullName evidence="1">Uncharacterized protein</fullName>
    </submittedName>
</protein>
<gene>
    <name evidence="1" type="ORF">A8139_02590</name>
</gene>
<dbReference type="Proteomes" id="UP000249898">
    <property type="component" value="Chromosome"/>
</dbReference>
<sequence length="72" mass="8493">MYCCLQAMHERALNLLFLKIYKMQTTGYFFICVCVIEIKSNFYSVLFSSLKLNVLYKISIDFFILSVVKMNT</sequence>
<name>A0A2Z4PNJ3_9GAMM</name>
<evidence type="ECO:0000313" key="2">
    <source>
        <dbReference type="Proteomes" id="UP000249898"/>
    </source>
</evidence>
<organism evidence="1 2">
    <name type="scientific">Marinomonas primoryensis</name>
    <dbReference type="NCBI Taxonomy" id="178399"/>
    <lineage>
        <taxon>Bacteria</taxon>
        <taxon>Pseudomonadati</taxon>
        <taxon>Pseudomonadota</taxon>
        <taxon>Gammaproteobacteria</taxon>
        <taxon>Oceanospirillales</taxon>
        <taxon>Oceanospirillaceae</taxon>
        <taxon>Marinomonas</taxon>
    </lineage>
</organism>
<evidence type="ECO:0000313" key="1">
    <source>
        <dbReference type="EMBL" id="AWX99006.1"/>
    </source>
</evidence>